<name>X1JUA6_9ZZZZ</name>
<evidence type="ECO:0000313" key="1">
    <source>
        <dbReference type="EMBL" id="GAH73393.1"/>
    </source>
</evidence>
<sequence length="145" mass="16792">MTETRYDIKGPGLVRAIQEAVSANKDIAIVYDYDNTGCPLRVGYFFKDKGKQDVSQPAIIWFSSSEIQITSVNTPVRDFKRAFLDVEFSHPKYNERHFLLFLTLDKETRVILRNLFRIDKKSVTGFVIQIEIRCTAEGKELWKPV</sequence>
<organism evidence="1">
    <name type="scientific">marine sediment metagenome</name>
    <dbReference type="NCBI Taxonomy" id="412755"/>
    <lineage>
        <taxon>unclassified sequences</taxon>
        <taxon>metagenomes</taxon>
        <taxon>ecological metagenomes</taxon>
    </lineage>
</organism>
<accession>X1JUA6</accession>
<dbReference type="EMBL" id="BARU01028678">
    <property type="protein sequence ID" value="GAH73393.1"/>
    <property type="molecule type" value="Genomic_DNA"/>
</dbReference>
<proteinExistence type="predicted"/>
<gene>
    <name evidence="1" type="ORF">S03H2_45737</name>
</gene>
<dbReference type="AlphaFoldDB" id="X1JUA6"/>
<feature type="non-terminal residue" evidence="1">
    <location>
        <position position="145"/>
    </location>
</feature>
<reference evidence="1" key="1">
    <citation type="journal article" date="2014" name="Front. Microbiol.">
        <title>High frequency of phylogenetically diverse reductive dehalogenase-homologous genes in deep subseafloor sedimentary metagenomes.</title>
        <authorList>
            <person name="Kawai M."/>
            <person name="Futagami T."/>
            <person name="Toyoda A."/>
            <person name="Takaki Y."/>
            <person name="Nishi S."/>
            <person name="Hori S."/>
            <person name="Arai W."/>
            <person name="Tsubouchi T."/>
            <person name="Morono Y."/>
            <person name="Uchiyama I."/>
            <person name="Ito T."/>
            <person name="Fujiyama A."/>
            <person name="Inagaki F."/>
            <person name="Takami H."/>
        </authorList>
    </citation>
    <scope>NUCLEOTIDE SEQUENCE</scope>
    <source>
        <strain evidence="1">Expedition CK06-06</strain>
    </source>
</reference>
<comment type="caution">
    <text evidence="1">The sequence shown here is derived from an EMBL/GenBank/DDBJ whole genome shotgun (WGS) entry which is preliminary data.</text>
</comment>
<protein>
    <submittedName>
        <fullName evidence="1">Uncharacterized protein</fullName>
    </submittedName>
</protein>